<evidence type="ECO:0000256" key="1">
    <source>
        <dbReference type="PROSITE-ProRule" id="PRU00175"/>
    </source>
</evidence>
<dbReference type="PANTHER" id="PTHR22765:SF272">
    <property type="entry name" value="E3 UBIQUITIN-PROTEIN LIGASE PRAJA-2"/>
    <property type="match status" value="1"/>
</dbReference>
<dbReference type="GO" id="GO:0008270">
    <property type="term" value="F:zinc ion binding"/>
    <property type="evidence" value="ECO:0007669"/>
    <property type="project" value="UniProtKB-KW"/>
</dbReference>
<dbReference type="SMART" id="SM00184">
    <property type="entry name" value="RING"/>
    <property type="match status" value="1"/>
</dbReference>
<sequence>MNDDTSNSITPPGNWRTGQQYGDYAPGNNNQSLMRSMFVRSLPFRATSNVSREVRDPWWPSEERSMIQSNRLASFQAPRHSPAAREGMATPRQSMLELSPMFLGQWNTQLPTYEEESRLSYDEQKKALMKLRKEIYNPPPKMATRQAWLHSRWNARNSSTENEKVNDEDGKRCSICLEDFEPRQMVMLTPCNHMFHEDCIVPWVKSHGQCPVCRFAMYEQRRVIAVTTNDRRANVAPNDPFARELLSVIINFEEAIEWMNQRTFR</sequence>
<dbReference type="FunFam" id="3.30.40.10:FF:000468">
    <property type="entry name" value="RING/U-box superfamily protein"/>
    <property type="match status" value="1"/>
</dbReference>
<dbReference type="PANTHER" id="PTHR22765">
    <property type="entry name" value="RING FINGER AND PROTEASE ASSOCIATED DOMAIN-CONTAINING"/>
    <property type="match status" value="1"/>
</dbReference>
<dbReference type="SUPFAM" id="SSF57850">
    <property type="entry name" value="RING/U-box"/>
    <property type="match status" value="1"/>
</dbReference>
<dbReference type="PROSITE" id="PS50089">
    <property type="entry name" value="ZF_RING_2"/>
    <property type="match status" value="1"/>
</dbReference>
<reference evidence="4 5" key="1">
    <citation type="submission" date="2024-02" db="EMBL/GenBank/DDBJ databases">
        <authorList>
            <person name="Vignale AGUSTIN F."/>
            <person name="Sosa J E."/>
            <person name="Modenutti C."/>
        </authorList>
    </citation>
    <scope>NUCLEOTIDE SEQUENCE [LARGE SCALE GENOMIC DNA]</scope>
</reference>
<evidence type="ECO:0000313" key="4">
    <source>
        <dbReference type="EMBL" id="CAK9149568.1"/>
    </source>
</evidence>
<accession>A0ABC8RX62</accession>
<dbReference type="EMBL" id="CAUOFW020001895">
    <property type="protein sequence ID" value="CAK9149568.1"/>
    <property type="molecule type" value="Genomic_DNA"/>
</dbReference>
<keyword evidence="1" id="KW-0863">Zinc-finger</keyword>
<keyword evidence="1" id="KW-0479">Metal-binding</keyword>
<comment type="caution">
    <text evidence="4">The sequence shown here is derived from an EMBL/GenBank/DDBJ whole genome shotgun (WGS) entry which is preliminary data.</text>
</comment>
<dbReference type="AlphaFoldDB" id="A0ABC8RX62"/>
<dbReference type="InterPro" id="IPR001841">
    <property type="entry name" value="Znf_RING"/>
</dbReference>
<feature type="region of interest" description="Disordered" evidence="2">
    <location>
        <begin position="1"/>
        <end position="28"/>
    </location>
</feature>
<dbReference type="Gene3D" id="3.30.40.10">
    <property type="entry name" value="Zinc/RING finger domain, C3HC4 (zinc finger)"/>
    <property type="match status" value="1"/>
</dbReference>
<proteinExistence type="predicted"/>
<dbReference type="InterPro" id="IPR013083">
    <property type="entry name" value="Znf_RING/FYVE/PHD"/>
</dbReference>
<evidence type="ECO:0000313" key="5">
    <source>
        <dbReference type="Proteomes" id="UP001642360"/>
    </source>
</evidence>
<name>A0ABC8RX62_9AQUA</name>
<feature type="domain" description="RING-type" evidence="3">
    <location>
        <begin position="173"/>
        <end position="214"/>
    </location>
</feature>
<evidence type="ECO:0000256" key="2">
    <source>
        <dbReference type="SAM" id="MobiDB-lite"/>
    </source>
</evidence>
<gene>
    <name evidence="4" type="ORF">ILEXP_LOCUS17624</name>
</gene>
<feature type="compositionally biased region" description="Polar residues" evidence="2">
    <location>
        <begin position="1"/>
        <end position="20"/>
    </location>
</feature>
<dbReference type="InterPro" id="IPR051826">
    <property type="entry name" value="E3_ubiquitin-ligase_domain"/>
</dbReference>
<evidence type="ECO:0000259" key="3">
    <source>
        <dbReference type="PROSITE" id="PS50089"/>
    </source>
</evidence>
<protein>
    <recommendedName>
        <fullName evidence="3">RING-type domain-containing protein</fullName>
    </recommendedName>
</protein>
<dbReference type="Proteomes" id="UP001642360">
    <property type="component" value="Unassembled WGS sequence"/>
</dbReference>
<organism evidence="4 5">
    <name type="scientific">Ilex paraguariensis</name>
    <name type="common">yerba mate</name>
    <dbReference type="NCBI Taxonomy" id="185542"/>
    <lineage>
        <taxon>Eukaryota</taxon>
        <taxon>Viridiplantae</taxon>
        <taxon>Streptophyta</taxon>
        <taxon>Embryophyta</taxon>
        <taxon>Tracheophyta</taxon>
        <taxon>Spermatophyta</taxon>
        <taxon>Magnoliopsida</taxon>
        <taxon>eudicotyledons</taxon>
        <taxon>Gunneridae</taxon>
        <taxon>Pentapetalae</taxon>
        <taxon>asterids</taxon>
        <taxon>campanulids</taxon>
        <taxon>Aquifoliales</taxon>
        <taxon>Aquifoliaceae</taxon>
        <taxon>Ilex</taxon>
    </lineage>
</organism>
<keyword evidence="5" id="KW-1185">Reference proteome</keyword>
<dbReference type="Pfam" id="PF13639">
    <property type="entry name" value="zf-RING_2"/>
    <property type="match status" value="1"/>
</dbReference>
<keyword evidence="1" id="KW-0862">Zinc</keyword>